<dbReference type="AlphaFoldDB" id="A0A6M1SFQ9"/>
<sequence length="83" mass="8855">MRFAPVAQVRDTSVARVLLVALRAHGFHPLDLREGGLPGVPNLFGPDGFTIEVPEEEVADATLLVGDLLKNMEPPAPNPATMV</sequence>
<accession>A0A6M1SFQ9</accession>
<dbReference type="EMBL" id="JAALFG010000002">
    <property type="protein sequence ID" value="NGP18347.1"/>
    <property type="molecule type" value="Genomic_DNA"/>
</dbReference>
<dbReference type="Proteomes" id="UP000474802">
    <property type="component" value="Unassembled WGS sequence"/>
</dbReference>
<protein>
    <recommendedName>
        <fullName evidence="3">DUF2007 domain-containing protein</fullName>
    </recommendedName>
</protein>
<dbReference type="RefSeq" id="WP_164534561.1">
    <property type="nucleotide sequence ID" value="NZ_JAALFG010000002.1"/>
</dbReference>
<name>A0A6M1SFQ9_9HYPH</name>
<gene>
    <name evidence="1" type="ORF">G5575_12385</name>
</gene>
<organism evidence="1 2">
    <name type="scientific">Devosia aurantiaca</name>
    <dbReference type="NCBI Taxonomy" id="2714858"/>
    <lineage>
        <taxon>Bacteria</taxon>
        <taxon>Pseudomonadati</taxon>
        <taxon>Pseudomonadota</taxon>
        <taxon>Alphaproteobacteria</taxon>
        <taxon>Hyphomicrobiales</taxon>
        <taxon>Devosiaceae</taxon>
        <taxon>Devosia</taxon>
    </lineage>
</organism>
<evidence type="ECO:0000313" key="2">
    <source>
        <dbReference type="Proteomes" id="UP000474802"/>
    </source>
</evidence>
<evidence type="ECO:0008006" key="3">
    <source>
        <dbReference type="Google" id="ProtNLM"/>
    </source>
</evidence>
<keyword evidence="2" id="KW-1185">Reference proteome</keyword>
<comment type="caution">
    <text evidence="1">The sequence shown here is derived from an EMBL/GenBank/DDBJ whole genome shotgun (WGS) entry which is preliminary data.</text>
</comment>
<reference evidence="1 2" key="1">
    <citation type="submission" date="2020-02" db="EMBL/GenBank/DDBJ databases">
        <authorList>
            <person name="Khan S.A."/>
            <person name="Jeon C.O."/>
            <person name="Chun B.H."/>
        </authorList>
    </citation>
    <scope>NUCLEOTIDE SEQUENCE [LARGE SCALE GENOMIC DNA]</scope>
    <source>
        <strain evidence="1 2">H239</strain>
    </source>
</reference>
<proteinExistence type="predicted"/>
<evidence type="ECO:0000313" key="1">
    <source>
        <dbReference type="EMBL" id="NGP18347.1"/>
    </source>
</evidence>
<reference evidence="1 2" key="2">
    <citation type="submission" date="2020-03" db="EMBL/GenBank/DDBJ databases">
        <title>Devosia chinhatensis sp. nov., isolated from a hexachlorocyclohexane (HCH) dump site in India.</title>
        <authorList>
            <person name="Kumar M."/>
            <person name="Lal R."/>
        </authorList>
    </citation>
    <scope>NUCLEOTIDE SEQUENCE [LARGE SCALE GENOMIC DNA]</scope>
    <source>
        <strain evidence="1 2">H239</strain>
    </source>
</reference>